<reference evidence="3 4" key="1">
    <citation type="submission" date="2024-04" db="EMBL/GenBank/DDBJ databases">
        <authorList>
            <person name="Waldvogel A.-M."/>
            <person name="Schoenle A."/>
        </authorList>
    </citation>
    <scope>NUCLEOTIDE SEQUENCE [LARGE SCALE GENOMIC DNA]</scope>
</reference>
<feature type="region of interest" description="Disordered" evidence="1">
    <location>
        <begin position="45"/>
        <end position="82"/>
    </location>
</feature>
<keyword evidence="2" id="KW-0812">Transmembrane</keyword>
<keyword evidence="2" id="KW-1133">Transmembrane helix</keyword>
<evidence type="ECO:0000313" key="3">
    <source>
        <dbReference type="EMBL" id="CAL1615817.1"/>
    </source>
</evidence>
<keyword evidence="2" id="KW-0472">Membrane</keyword>
<feature type="compositionally biased region" description="Polar residues" evidence="1">
    <location>
        <begin position="46"/>
        <end position="62"/>
    </location>
</feature>
<gene>
    <name evidence="3" type="ORF">KC01_LOCUS41692</name>
</gene>
<evidence type="ECO:0000313" key="4">
    <source>
        <dbReference type="Proteomes" id="UP001497482"/>
    </source>
</evidence>
<dbReference type="AlphaFoldDB" id="A0AAV2MRJ0"/>
<sequence>MLQRGGGQKVYRVVDAGEYVEGHSGFVVEVLLLVVVILLYEKTGSKKQPQSGDEGNNYQPTIPSHEENAEVDGGATTRQRKV</sequence>
<keyword evidence="4" id="KW-1185">Reference proteome</keyword>
<evidence type="ECO:0000256" key="2">
    <source>
        <dbReference type="SAM" id="Phobius"/>
    </source>
</evidence>
<name>A0AAV2MRJ0_KNICA</name>
<proteinExistence type="predicted"/>
<dbReference type="Proteomes" id="UP001497482">
    <property type="component" value="Chromosome 9"/>
</dbReference>
<evidence type="ECO:0000256" key="1">
    <source>
        <dbReference type="SAM" id="MobiDB-lite"/>
    </source>
</evidence>
<accession>A0AAV2MRJ0</accession>
<feature type="transmembrane region" description="Helical" evidence="2">
    <location>
        <begin position="20"/>
        <end position="40"/>
    </location>
</feature>
<protein>
    <submittedName>
        <fullName evidence="3">Uncharacterized protein</fullName>
    </submittedName>
</protein>
<organism evidence="3 4">
    <name type="scientific">Knipowitschia caucasica</name>
    <name type="common">Caucasian dwarf goby</name>
    <name type="synonym">Pomatoschistus caucasicus</name>
    <dbReference type="NCBI Taxonomy" id="637954"/>
    <lineage>
        <taxon>Eukaryota</taxon>
        <taxon>Metazoa</taxon>
        <taxon>Chordata</taxon>
        <taxon>Craniata</taxon>
        <taxon>Vertebrata</taxon>
        <taxon>Euteleostomi</taxon>
        <taxon>Actinopterygii</taxon>
        <taxon>Neopterygii</taxon>
        <taxon>Teleostei</taxon>
        <taxon>Neoteleostei</taxon>
        <taxon>Acanthomorphata</taxon>
        <taxon>Gobiaria</taxon>
        <taxon>Gobiiformes</taxon>
        <taxon>Gobioidei</taxon>
        <taxon>Gobiidae</taxon>
        <taxon>Gobiinae</taxon>
        <taxon>Knipowitschia</taxon>
    </lineage>
</organism>
<dbReference type="EMBL" id="OZ035831">
    <property type="protein sequence ID" value="CAL1615817.1"/>
    <property type="molecule type" value="Genomic_DNA"/>
</dbReference>